<evidence type="ECO:0000256" key="2">
    <source>
        <dbReference type="ARBA" id="ARBA00004904"/>
    </source>
</evidence>
<keyword evidence="5" id="KW-0479">Metal-binding</keyword>
<dbReference type="GO" id="GO:0009231">
    <property type="term" value="P:riboflavin biosynthetic process"/>
    <property type="evidence" value="ECO:0007669"/>
    <property type="project" value="UniProtKB-UniPathway"/>
</dbReference>
<evidence type="ECO:0000256" key="3">
    <source>
        <dbReference type="ARBA" id="ARBA00012153"/>
    </source>
</evidence>
<dbReference type="AlphaFoldDB" id="A0A269XDA6"/>
<dbReference type="GO" id="GO:0005829">
    <property type="term" value="C:cytosol"/>
    <property type="evidence" value="ECO:0007669"/>
    <property type="project" value="TreeGrafter"/>
</dbReference>
<comment type="function">
    <text evidence="1">Catalyzes the conversion of D-ribulose 5-phosphate to formate and 3,4-dihydroxy-2-butanone 4-phosphate.</text>
</comment>
<gene>
    <name evidence="6" type="ORF">B8W98_13965</name>
</gene>
<feature type="non-terminal residue" evidence="6">
    <location>
        <position position="70"/>
    </location>
</feature>
<sequence>GLICAPIDRSIARRLELNAMERNNTDVYGTHFTVSVNHKTTTTGISANERMLTARALIDDNASATDFNRP</sequence>
<evidence type="ECO:0000256" key="1">
    <source>
        <dbReference type="ARBA" id="ARBA00002284"/>
    </source>
</evidence>
<dbReference type="InterPro" id="IPR017945">
    <property type="entry name" value="DHBP_synth_RibB-like_a/b_dom"/>
</dbReference>
<evidence type="ECO:0000313" key="7">
    <source>
        <dbReference type="Proteomes" id="UP000216802"/>
    </source>
</evidence>
<dbReference type="InterPro" id="IPR000422">
    <property type="entry name" value="DHBP_synthase_RibB"/>
</dbReference>
<dbReference type="EMBL" id="NCXI01000637">
    <property type="protein sequence ID" value="PAK69187.1"/>
    <property type="molecule type" value="Genomic_DNA"/>
</dbReference>
<protein>
    <recommendedName>
        <fullName evidence="3">3,4-dihydroxy-2-butanone-4-phosphate synthase</fullName>
        <ecNumber evidence="3">4.1.99.12</ecNumber>
    </recommendedName>
</protein>
<accession>A0A269XDA6</accession>
<name>A0A269XDA6_9LACO</name>
<dbReference type="GO" id="GO:0046872">
    <property type="term" value="F:metal ion binding"/>
    <property type="evidence" value="ECO:0007669"/>
    <property type="project" value="UniProtKB-KW"/>
</dbReference>
<dbReference type="Proteomes" id="UP000216802">
    <property type="component" value="Unassembled WGS sequence"/>
</dbReference>
<dbReference type="EC" id="4.1.99.12" evidence="3"/>
<comment type="pathway">
    <text evidence="2">Cofactor biosynthesis; riboflavin biosynthesis; 2-hydroxy-3-oxobutyl phosphate from D-ribulose 5-phosphate: step 1/1.</text>
</comment>
<feature type="non-terminal residue" evidence="6">
    <location>
        <position position="1"/>
    </location>
</feature>
<organism evidence="6 7">
    <name type="scientific">Lentilactobacillus parakefiri</name>
    <dbReference type="NCBI Taxonomy" id="152332"/>
    <lineage>
        <taxon>Bacteria</taxon>
        <taxon>Bacillati</taxon>
        <taxon>Bacillota</taxon>
        <taxon>Bacilli</taxon>
        <taxon>Lactobacillales</taxon>
        <taxon>Lactobacillaceae</taxon>
        <taxon>Lentilactobacillus</taxon>
    </lineage>
</organism>
<reference evidence="6 7" key="1">
    <citation type="submission" date="2017-04" db="EMBL/GenBank/DDBJ databases">
        <title>Kefir bacterial isolates.</title>
        <authorList>
            <person name="Kim Y."/>
            <person name="Blasche S."/>
            <person name="Patil K.R."/>
        </authorList>
    </citation>
    <scope>NUCLEOTIDE SEQUENCE [LARGE SCALE GENOMIC DNA]</scope>
    <source>
        <strain evidence="6 7">OG2</strain>
    </source>
</reference>
<dbReference type="PANTHER" id="PTHR21327:SF18">
    <property type="entry name" value="3,4-DIHYDROXY-2-BUTANONE 4-PHOSPHATE SYNTHASE"/>
    <property type="match status" value="1"/>
</dbReference>
<dbReference type="SUPFAM" id="SSF55821">
    <property type="entry name" value="YrdC/RibB"/>
    <property type="match status" value="1"/>
</dbReference>
<dbReference type="GO" id="GO:0008686">
    <property type="term" value="F:3,4-dihydroxy-2-butanone-4-phosphate synthase activity"/>
    <property type="evidence" value="ECO:0007669"/>
    <property type="project" value="UniProtKB-EC"/>
</dbReference>
<keyword evidence="6" id="KW-0378">Hydrolase</keyword>
<comment type="caution">
    <text evidence="6">The sequence shown here is derived from an EMBL/GenBank/DDBJ whole genome shotgun (WGS) entry which is preliminary data.</text>
</comment>
<dbReference type="RefSeq" id="WP_179287051.1">
    <property type="nucleotide sequence ID" value="NZ_NCXI01000637.1"/>
</dbReference>
<dbReference type="UniPathway" id="UPA00275">
    <property type="reaction ID" value="UER00399"/>
</dbReference>
<keyword evidence="4" id="KW-0686">Riboflavin biosynthesis</keyword>
<dbReference type="PANTHER" id="PTHR21327">
    <property type="entry name" value="GTP CYCLOHYDROLASE II-RELATED"/>
    <property type="match status" value="1"/>
</dbReference>
<evidence type="ECO:0000313" key="6">
    <source>
        <dbReference type="EMBL" id="PAK69187.1"/>
    </source>
</evidence>
<dbReference type="Gene3D" id="3.90.870.10">
    <property type="entry name" value="DHBP synthase"/>
    <property type="match status" value="1"/>
</dbReference>
<evidence type="ECO:0000256" key="4">
    <source>
        <dbReference type="ARBA" id="ARBA00022619"/>
    </source>
</evidence>
<dbReference type="Pfam" id="PF00926">
    <property type="entry name" value="DHBP_synthase"/>
    <property type="match status" value="1"/>
</dbReference>
<dbReference type="GO" id="GO:0003935">
    <property type="term" value="F:GTP cyclohydrolase II activity"/>
    <property type="evidence" value="ECO:0007669"/>
    <property type="project" value="TreeGrafter"/>
</dbReference>
<evidence type="ECO:0000256" key="5">
    <source>
        <dbReference type="ARBA" id="ARBA00022723"/>
    </source>
</evidence>
<proteinExistence type="predicted"/>